<evidence type="ECO:0000313" key="4">
    <source>
        <dbReference type="EMBL" id="SMO41491.1"/>
    </source>
</evidence>
<feature type="region of interest" description="Disordered" evidence="1">
    <location>
        <begin position="146"/>
        <end position="217"/>
    </location>
</feature>
<comment type="caution">
    <text evidence="4">The sequence shown here is derived from an EMBL/GenBank/DDBJ whole genome shotgun (WGS) entry which is preliminary data.</text>
</comment>
<evidence type="ECO:0000256" key="1">
    <source>
        <dbReference type="SAM" id="MobiDB-lite"/>
    </source>
</evidence>
<sequence length="274" mass="28163">MPIVLPSMARPTLTEPTYLTPPVWKPVLAWAGVVLGGITLVGAIGTLGSGVLESVAMALIGLAMAVPGGWWVLCEREDRTHAEEDFQLDRQAALAAQSMSGFVAPDALSPLTWNTPLSPFTRRWPVVGSVSVAMFIVGAALMPAPAPSPTPASSPVAATSTVTTTARATAPTTSVTQTPTSSPASAPPVTPVAVESESAPRQPVAPEPTYAPAPVQTYAPPQTYAPAPVAEPVPQAAYYPNCSAARAAGVAPLYRGQPGYASKLDRDNDGVACE</sequence>
<feature type="transmembrane region" description="Helical" evidence="2">
    <location>
        <begin position="55"/>
        <end position="73"/>
    </location>
</feature>
<feature type="region of interest" description="Disordered" evidence="1">
    <location>
        <begin position="255"/>
        <end position="274"/>
    </location>
</feature>
<organism evidence="4 5">
    <name type="scientific">Dietzia kunjamensis subsp. schimae</name>
    <dbReference type="NCBI Taxonomy" id="498198"/>
    <lineage>
        <taxon>Bacteria</taxon>
        <taxon>Bacillati</taxon>
        <taxon>Actinomycetota</taxon>
        <taxon>Actinomycetes</taxon>
        <taxon>Mycobacteriales</taxon>
        <taxon>Dietziaceae</taxon>
        <taxon>Dietzia</taxon>
    </lineage>
</organism>
<feature type="transmembrane region" description="Helical" evidence="2">
    <location>
        <begin position="27"/>
        <end position="48"/>
    </location>
</feature>
<dbReference type="Pfam" id="PF05901">
    <property type="entry name" value="Excalibur"/>
    <property type="match status" value="1"/>
</dbReference>
<keyword evidence="2" id="KW-1133">Transmembrane helix</keyword>
<reference evidence="4 5" key="1">
    <citation type="submission" date="2017-05" db="EMBL/GenBank/DDBJ databases">
        <authorList>
            <person name="Varghese N."/>
            <person name="Submissions S."/>
        </authorList>
    </citation>
    <scope>NUCLEOTIDE SEQUENCE [LARGE SCALE GENOMIC DNA]</scope>
    <source>
        <strain evidence="4 5">DSM 45139</strain>
    </source>
</reference>
<keyword evidence="5" id="KW-1185">Reference proteome</keyword>
<dbReference type="EMBL" id="FXTG01000001">
    <property type="protein sequence ID" value="SMO41491.1"/>
    <property type="molecule type" value="Genomic_DNA"/>
</dbReference>
<feature type="compositionally biased region" description="Low complexity" evidence="1">
    <location>
        <begin position="153"/>
        <end position="184"/>
    </location>
</feature>
<keyword evidence="2" id="KW-0812">Transmembrane</keyword>
<dbReference type="InterPro" id="IPR008613">
    <property type="entry name" value="Excalibur_Ca-bd_domain"/>
</dbReference>
<feature type="domain" description="Excalibur calcium-binding" evidence="3">
    <location>
        <begin position="238"/>
        <end position="274"/>
    </location>
</feature>
<dbReference type="SMART" id="SM00894">
    <property type="entry name" value="Excalibur"/>
    <property type="match status" value="1"/>
</dbReference>
<evidence type="ECO:0000313" key="5">
    <source>
        <dbReference type="Proteomes" id="UP000315460"/>
    </source>
</evidence>
<name>A0ABY1MWY4_9ACTN</name>
<dbReference type="Proteomes" id="UP000315460">
    <property type="component" value="Unassembled WGS sequence"/>
</dbReference>
<protein>
    <submittedName>
        <fullName evidence="4">Excalibur calcium-binding domain-containing protein</fullName>
    </submittedName>
</protein>
<proteinExistence type="predicted"/>
<evidence type="ECO:0000256" key="2">
    <source>
        <dbReference type="SAM" id="Phobius"/>
    </source>
</evidence>
<feature type="compositionally biased region" description="Basic and acidic residues" evidence="1">
    <location>
        <begin position="263"/>
        <end position="274"/>
    </location>
</feature>
<accession>A0ABY1MWY4</accession>
<gene>
    <name evidence="4" type="ORF">SAMN06265174_101489</name>
</gene>
<evidence type="ECO:0000259" key="3">
    <source>
        <dbReference type="SMART" id="SM00894"/>
    </source>
</evidence>
<feature type="transmembrane region" description="Helical" evidence="2">
    <location>
        <begin position="124"/>
        <end position="144"/>
    </location>
</feature>
<dbReference type="RefSeq" id="WP_208736893.1">
    <property type="nucleotide sequence ID" value="NZ_BAAAQH010000004.1"/>
</dbReference>
<keyword evidence="2" id="KW-0472">Membrane</keyword>